<sequence>MNKTIILTLTDTEKEIICFGLILFLMYLICLVILGQSEINWSLLSENPNESELFKEKEKKENKNIFI</sequence>
<evidence type="ECO:0000256" key="1">
    <source>
        <dbReference type="SAM" id="Phobius"/>
    </source>
</evidence>
<keyword evidence="1" id="KW-0812">Transmembrane</keyword>
<keyword evidence="1" id="KW-1133">Transmembrane helix</keyword>
<accession>A0A6C0H5B4</accession>
<keyword evidence="1" id="KW-0472">Membrane</keyword>
<dbReference type="AlphaFoldDB" id="A0A6C0H5B4"/>
<proteinExistence type="predicted"/>
<feature type="transmembrane region" description="Helical" evidence="1">
    <location>
        <begin position="16"/>
        <end position="35"/>
    </location>
</feature>
<name>A0A6C0H5B4_9ZZZZ</name>
<organism evidence="2">
    <name type="scientific">viral metagenome</name>
    <dbReference type="NCBI Taxonomy" id="1070528"/>
    <lineage>
        <taxon>unclassified sequences</taxon>
        <taxon>metagenomes</taxon>
        <taxon>organismal metagenomes</taxon>
    </lineage>
</organism>
<dbReference type="EMBL" id="MN739881">
    <property type="protein sequence ID" value="QHT75734.1"/>
    <property type="molecule type" value="Genomic_DNA"/>
</dbReference>
<reference evidence="2" key="1">
    <citation type="journal article" date="2020" name="Nature">
        <title>Giant virus diversity and host interactions through global metagenomics.</title>
        <authorList>
            <person name="Schulz F."/>
            <person name="Roux S."/>
            <person name="Paez-Espino D."/>
            <person name="Jungbluth S."/>
            <person name="Walsh D.A."/>
            <person name="Denef V.J."/>
            <person name="McMahon K.D."/>
            <person name="Konstantinidis K.T."/>
            <person name="Eloe-Fadrosh E.A."/>
            <person name="Kyrpides N.C."/>
            <person name="Woyke T."/>
        </authorList>
    </citation>
    <scope>NUCLEOTIDE SEQUENCE</scope>
    <source>
        <strain evidence="2">GVMAG-M-3300023179-71</strain>
    </source>
</reference>
<protein>
    <submittedName>
        <fullName evidence="2">Uncharacterized protein</fullName>
    </submittedName>
</protein>
<evidence type="ECO:0000313" key="2">
    <source>
        <dbReference type="EMBL" id="QHT75734.1"/>
    </source>
</evidence>